<evidence type="ECO:0000313" key="1">
    <source>
        <dbReference type="EMBL" id="MDA0642576.1"/>
    </source>
</evidence>
<evidence type="ECO:0000313" key="2">
    <source>
        <dbReference type="Proteomes" id="UP001212498"/>
    </source>
</evidence>
<comment type="caution">
    <text evidence="1">The sequence shown here is derived from an EMBL/GenBank/DDBJ whole genome shotgun (WGS) entry which is preliminary data.</text>
</comment>
<name>A0ABT4SZ83_9ACTN</name>
<dbReference type="Proteomes" id="UP001212498">
    <property type="component" value="Unassembled WGS sequence"/>
</dbReference>
<accession>A0ABT4SZ83</accession>
<reference evidence="1 2" key="1">
    <citation type="submission" date="2022-11" db="EMBL/GenBank/DDBJ databases">
        <title>Nonomuraea corallina sp. nov., a new species of the genus Nonomuraea isolated from sea side sediment in Thai sea.</title>
        <authorList>
            <person name="Ngamcharungchit C."/>
            <person name="Matsumoto A."/>
            <person name="Suriyachadkun C."/>
            <person name="Panbangred W."/>
            <person name="Inahashi Y."/>
            <person name="Intra B."/>
        </authorList>
    </citation>
    <scope>NUCLEOTIDE SEQUENCE [LARGE SCALE GENOMIC DNA]</scope>
    <source>
        <strain evidence="1 2">DSM 43553</strain>
    </source>
</reference>
<sequence>MLRHGSTILTENTYTTVLPELAHEAARRSVGRVGKSSGSPVQAFL</sequence>
<organism evidence="1 2">
    <name type="scientific">Nonomuraea ferruginea</name>
    <dbReference type="NCBI Taxonomy" id="46174"/>
    <lineage>
        <taxon>Bacteria</taxon>
        <taxon>Bacillati</taxon>
        <taxon>Actinomycetota</taxon>
        <taxon>Actinomycetes</taxon>
        <taxon>Streptosporangiales</taxon>
        <taxon>Streptosporangiaceae</taxon>
        <taxon>Nonomuraea</taxon>
    </lineage>
</organism>
<protein>
    <submittedName>
        <fullName evidence="1">Uncharacterized protein</fullName>
    </submittedName>
</protein>
<gene>
    <name evidence="1" type="ORF">OUY24_18260</name>
</gene>
<dbReference type="EMBL" id="JAPNUD010000045">
    <property type="protein sequence ID" value="MDA0642576.1"/>
    <property type="molecule type" value="Genomic_DNA"/>
</dbReference>
<proteinExistence type="predicted"/>
<dbReference type="RefSeq" id="WP_222709223.1">
    <property type="nucleotide sequence ID" value="NZ_BAABFD010000017.1"/>
</dbReference>
<keyword evidence="2" id="KW-1185">Reference proteome</keyword>